<dbReference type="Pfam" id="PF01266">
    <property type="entry name" value="DAO"/>
    <property type="match status" value="1"/>
</dbReference>
<dbReference type="GO" id="GO:0016491">
    <property type="term" value="F:oxidoreductase activity"/>
    <property type="evidence" value="ECO:0007669"/>
    <property type="project" value="UniProtKB-KW"/>
</dbReference>
<dbReference type="Gene3D" id="3.30.9.10">
    <property type="entry name" value="D-Amino Acid Oxidase, subunit A, domain 2"/>
    <property type="match status" value="1"/>
</dbReference>
<dbReference type="EMBL" id="JABBVZ010000097">
    <property type="protein sequence ID" value="NMP24286.1"/>
    <property type="molecule type" value="Genomic_DNA"/>
</dbReference>
<evidence type="ECO:0000259" key="2">
    <source>
        <dbReference type="Pfam" id="PF01266"/>
    </source>
</evidence>
<proteinExistence type="predicted"/>
<name>A0A7Y0Q4Q7_9FIRM</name>
<dbReference type="InterPro" id="IPR036188">
    <property type="entry name" value="FAD/NAD-bd_sf"/>
</dbReference>
<dbReference type="PANTHER" id="PTHR13847:SF289">
    <property type="entry name" value="GLYCINE OXIDASE"/>
    <property type="match status" value="1"/>
</dbReference>
<organism evidence="3 4">
    <name type="scientific">Sulfobacillus harzensis</name>
    <dbReference type="NCBI Taxonomy" id="2729629"/>
    <lineage>
        <taxon>Bacteria</taxon>
        <taxon>Bacillati</taxon>
        <taxon>Bacillota</taxon>
        <taxon>Clostridia</taxon>
        <taxon>Eubacteriales</taxon>
        <taxon>Clostridiales Family XVII. Incertae Sedis</taxon>
        <taxon>Sulfobacillus</taxon>
    </lineage>
</organism>
<accession>A0A7Y0Q4Q7</accession>
<dbReference type="GO" id="GO:0005737">
    <property type="term" value="C:cytoplasm"/>
    <property type="evidence" value="ECO:0007669"/>
    <property type="project" value="TreeGrafter"/>
</dbReference>
<dbReference type="Proteomes" id="UP000533476">
    <property type="component" value="Unassembled WGS sequence"/>
</dbReference>
<dbReference type="PANTHER" id="PTHR13847">
    <property type="entry name" value="SARCOSINE DEHYDROGENASE-RELATED"/>
    <property type="match status" value="1"/>
</dbReference>
<gene>
    <name evidence="3" type="ORF">HIJ39_18300</name>
</gene>
<dbReference type="AlphaFoldDB" id="A0A7Y0Q4Q7"/>
<reference evidence="3 4" key="1">
    <citation type="submission" date="2020-04" db="EMBL/GenBank/DDBJ databases">
        <authorList>
            <person name="Zhang R."/>
            <person name="Schippers A."/>
        </authorList>
    </citation>
    <scope>NUCLEOTIDE SEQUENCE [LARGE SCALE GENOMIC DNA]</scope>
    <source>
        <strain evidence="3 4">DSM 109850</strain>
    </source>
</reference>
<sequence length="368" mass="38959">MSKHYDWIVVGAGVIGSISAWRLQQRLGRVALVEADEPGGKATGAAAGILSPSAEAVDAGPFTTLLQASRKRYPAMVEELQDAVGMDVGYHPSGVVQIAAAPDEVSTLRKRLAWLDGVTWMDESDARPFGGLAAIYAAQEGQVHPPLLVKAAVKAGIAAGVEPYFGQPARLLLEHGRAVGVSLPSGTIYADAGLIVAAGAWSSIVTAHWSAPIPVEPIRGQIVSFATDRPLMPHIVFHGHQYLVPKRDGRLIVGATEDRAGFDARVTASGMVHLAQVVEGFNLSRDRLYLERVWAGLRPKTPDGLPILGPWPGLAGLYVATGHYRNGVLLSAVTADAVLAWAQGEPLPLDLAPFRPERLLAVRSADNG</sequence>
<dbReference type="RefSeq" id="WP_169102272.1">
    <property type="nucleotide sequence ID" value="NZ_JABBVZ010000097.1"/>
</dbReference>
<evidence type="ECO:0000256" key="1">
    <source>
        <dbReference type="ARBA" id="ARBA00023002"/>
    </source>
</evidence>
<keyword evidence="4" id="KW-1185">Reference proteome</keyword>
<comment type="caution">
    <text evidence="3">The sequence shown here is derived from an EMBL/GenBank/DDBJ whole genome shotgun (WGS) entry which is preliminary data.</text>
</comment>
<feature type="domain" description="FAD dependent oxidoreductase" evidence="2">
    <location>
        <begin position="6"/>
        <end position="338"/>
    </location>
</feature>
<evidence type="ECO:0000313" key="3">
    <source>
        <dbReference type="EMBL" id="NMP24286.1"/>
    </source>
</evidence>
<dbReference type="InterPro" id="IPR006076">
    <property type="entry name" value="FAD-dep_OxRdtase"/>
</dbReference>
<evidence type="ECO:0000313" key="4">
    <source>
        <dbReference type="Proteomes" id="UP000533476"/>
    </source>
</evidence>
<dbReference type="Gene3D" id="3.50.50.60">
    <property type="entry name" value="FAD/NAD(P)-binding domain"/>
    <property type="match status" value="1"/>
</dbReference>
<protein>
    <submittedName>
        <fullName evidence="3">FAD-dependent oxidoreductase</fullName>
    </submittedName>
</protein>
<dbReference type="SUPFAM" id="SSF54373">
    <property type="entry name" value="FAD-linked reductases, C-terminal domain"/>
    <property type="match status" value="1"/>
</dbReference>
<dbReference type="SUPFAM" id="SSF51905">
    <property type="entry name" value="FAD/NAD(P)-binding domain"/>
    <property type="match status" value="1"/>
</dbReference>
<keyword evidence="1" id="KW-0560">Oxidoreductase</keyword>